<keyword evidence="2" id="KW-1185">Reference proteome</keyword>
<dbReference type="Proteomes" id="UP001064048">
    <property type="component" value="Chromosome Z"/>
</dbReference>
<protein>
    <submittedName>
        <fullName evidence="1">Uncharacterized protein</fullName>
    </submittedName>
</protein>
<dbReference type="EMBL" id="CM046131">
    <property type="protein sequence ID" value="KAI8429889.1"/>
    <property type="molecule type" value="Genomic_DNA"/>
</dbReference>
<accession>A0ACC0K0D5</accession>
<proteinExistence type="predicted"/>
<name>A0ACC0K0D5_CHOFU</name>
<comment type="caution">
    <text evidence="1">The sequence shown here is derived from an EMBL/GenBank/DDBJ whole genome shotgun (WGS) entry which is preliminary data.</text>
</comment>
<evidence type="ECO:0000313" key="2">
    <source>
        <dbReference type="Proteomes" id="UP001064048"/>
    </source>
</evidence>
<sequence length="158" mass="17902">DGLHFLLLFLSVVCSCQCANILYVIPFTSKSHYILLRPIGLELAQRGHNVTAITAFKETEHPPSYHQVIADDKKIWDISGDFNINVLSNSTTSRKLIDLMLCYNLKQLVKKPTREIQNSSSCIDLIFTNKIQNHDCIEVADHGLSDHKSVFYANIAKR</sequence>
<evidence type="ECO:0000313" key="1">
    <source>
        <dbReference type="EMBL" id="KAI8429889.1"/>
    </source>
</evidence>
<feature type="non-terminal residue" evidence="1">
    <location>
        <position position="1"/>
    </location>
</feature>
<reference evidence="1 2" key="1">
    <citation type="journal article" date="2022" name="Genome Biol. Evol.">
        <title>The Spruce Budworm Genome: Reconstructing the Evolutionary History of Antifreeze Proteins.</title>
        <authorList>
            <person name="Beliveau C."/>
            <person name="Gagne P."/>
            <person name="Picq S."/>
            <person name="Vernygora O."/>
            <person name="Keeling C.I."/>
            <person name="Pinkney K."/>
            <person name="Doucet D."/>
            <person name="Wen F."/>
            <person name="Johnston J.S."/>
            <person name="Maaroufi H."/>
            <person name="Boyle B."/>
            <person name="Laroche J."/>
            <person name="Dewar K."/>
            <person name="Juretic N."/>
            <person name="Blackburn G."/>
            <person name="Nisole A."/>
            <person name="Brunet B."/>
            <person name="Brandao M."/>
            <person name="Lumley L."/>
            <person name="Duan J."/>
            <person name="Quan G."/>
            <person name="Lucarotti C.J."/>
            <person name="Roe A.D."/>
            <person name="Sperling F.A.H."/>
            <person name="Levesque R.C."/>
            <person name="Cusson M."/>
        </authorList>
    </citation>
    <scope>NUCLEOTIDE SEQUENCE [LARGE SCALE GENOMIC DNA]</scope>
    <source>
        <strain evidence="1">Glfc:IPQL:Cfum</strain>
    </source>
</reference>
<organism evidence="1 2">
    <name type="scientific">Choristoneura fumiferana</name>
    <name type="common">Spruce budworm moth</name>
    <name type="synonym">Archips fumiferana</name>
    <dbReference type="NCBI Taxonomy" id="7141"/>
    <lineage>
        <taxon>Eukaryota</taxon>
        <taxon>Metazoa</taxon>
        <taxon>Ecdysozoa</taxon>
        <taxon>Arthropoda</taxon>
        <taxon>Hexapoda</taxon>
        <taxon>Insecta</taxon>
        <taxon>Pterygota</taxon>
        <taxon>Neoptera</taxon>
        <taxon>Endopterygota</taxon>
        <taxon>Lepidoptera</taxon>
        <taxon>Glossata</taxon>
        <taxon>Ditrysia</taxon>
        <taxon>Tortricoidea</taxon>
        <taxon>Tortricidae</taxon>
        <taxon>Tortricinae</taxon>
        <taxon>Choristoneura</taxon>
    </lineage>
</organism>
<gene>
    <name evidence="1" type="ORF">MSG28_000372</name>
</gene>